<protein>
    <submittedName>
        <fullName evidence="2">Uncharacterized protein</fullName>
    </submittedName>
</protein>
<feature type="transmembrane region" description="Helical" evidence="1">
    <location>
        <begin position="28"/>
        <end position="53"/>
    </location>
</feature>
<sequence>MKFNFLKLKKDNLPPLKSLRPQIFNVDLFWFASLGLVLVIFIITAFIGFKLFYSQYFETYKQSASGEDFESLINIDKLKSAIQKRSDLISKPVSLPKDPSL</sequence>
<keyword evidence="1" id="KW-0472">Membrane</keyword>
<dbReference type="AlphaFoldDB" id="A0A1G2USB1"/>
<organism evidence="2 3">
    <name type="scientific">Candidatus Zambryskibacteria bacterium RIFCSPLOWO2_12_FULL_39_16</name>
    <dbReference type="NCBI Taxonomy" id="1802775"/>
    <lineage>
        <taxon>Bacteria</taxon>
        <taxon>Candidatus Zambryskiibacteriota</taxon>
    </lineage>
</organism>
<evidence type="ECO:0000313" key="3">
    <source>
        <dbReference type="Proteomes" id="UP000177276"/>
    </source>
</evidence>
<dbReference type="Proteomes" id="UP000177276">
    <property type="component" value="Unassembled WGS sequence"/>
</dbReference>
<gene>
    <name evidence="2" type="ORF">A3G46_01290</name>
</gene>
<reference evidence="2 3" key="1">
    <citation type="journal article" date="2016" name="Nat. Commun.">
        <title>Thousands of microbial genomes shed light on interconnected biogeochemical processes in an aquifer system.</title>
        <authorList>
            <person name="Anantharaman K."/>
            <person name="Brown C.T."/>
            <person name="Hug L.A."/>
            <person name="Sharon I."/>
            <person name="Castelle C.J."/>
            <person name="Probst A.J."/>
            <person name="Thomas B.C."/>
            <person name="Singh A."/>
            <person name="Wilkins M.J."/>
            <person name="Karaoz U."/>
            <person name="Brodie E.L."/>
            <person name="Williams K.H."/>
            <person name="Hubbard S.S."/>
            <person name="Banfield J.F."/>
        </authorList>
    </citation>
    <scope>NUCLEOTIDE SEQUENCE [LARGE SCALE GENOMIC DNA]</scope>
</reference>
<comment type="caution">
    <text evidence="2">The sequence shown here is derived from an EMBL/GenBank/DDBJ whole genome shotgun (WGS) entry which is preliminary data.</text>
</comment>
<proteinExistence type="predicted"/>
<dbReference type="EMBL" id="MHWS01000013">
    <property type="protein sequence ID" value="OHB12240.1"/>
    <property type="molecule type" value="Genomic_DNA"/>
</dbReference>
<keyword evidence="1" id="KW-0812">Transmembrane</keyword>
<name>A0A1G2USB1_9BACT</name>
<evidence type="ECO:0000256" key="1">
    <source>
        <dbReference type="SAM" id="Phobius"/>
    </source>
</evidence>
<accession>A0A1G2USB1</accession>
<evidence type="ECO:0000313" key="2">
    <source>
        <dbReference type="EMBL" id="OHB12240.1"/>
    </source>
</evidence>
<keyword evidence="1" id="KW-1133">Transmembrane helix</keyword>